<dbReference type="Gene3D" id="2.60.40.10">
    <property type="entry name" value="Immunoglobulins"/>
    <property type="match status" value="1"/>
</dbReference>
<gene>
    <name evidence="2" type="ORF">J9309_11525</name>
</gene>
<sequence>MKKIMLLGAFVMGFSTLFAQELKLGSDNLELGDVKLGTTVNSVMKITNTGKEPLVIKSVVGSCGCTVPEYPKTPIAPGESADIKVNYSVGSSAGVFNKTVTITSNDPVASRKIFRVKGTAK</sequence>
<name>A0ABX7XBX6_9FLAO</name>
<reference evidence="3" key="2">
    <citation type="submission" date="2021-04" db="EMBL/GenBank/DDBJ databases">
        <title>Taxonomy of Flavobacteriaceae bacterium ZY171143.</title>
        <authorList>
            <person name="Li F."/>
        </authorList>
    </citation>
    <scope>NUCLEOTIDE SEQUENCE [LARGE SCALE GENOMIC DNA]</scope>
    <source>
        <strain evidence="3">ZY171143</strain>
    </source>
</reference>
<dbReference type="Pfam" id="PF07610">
    <property type="entry name" value="DUF1573"/>
    <property type="match status" value="1"/>
</dbReference>
<organism evidence="2 3">
    <name type="scientific">Faecalibacter bovis</name>
    <dbReference type="NCBI Taxonomy" id="2898187"/>
    <lineage>
        <taxon>Bacteria</taxon>
        <taxon>Pseudomonadati</taxon>
        <taxon>Bacteroidota</taxon>
        <taxon>Flavobacteriia</taxon>
        <taxon>Flavobacteriales</taxon>
        <taxon>Weeksellaceae</taxon>
        <taxon>Faecalibacter</taxon>
    </lineage>
</organism>
<evidence type="ECO:0000313" key="3">
    <source>
        <dbReference type="Proteomes" id="UP000672011"/>
    </source>
</evidence>
<keyword evidence="1" id="KW-0732">Signal</keyword>
<keyword evidence="3" id="KW-1185">Reference proteome</keyword>
<evidence type="ECO:0000313" key="2">
    <source>
        <dbReference type="EMBL" id="QTV05390.1"/>
    </source>
</evidence>
<evidence type="ECO:0000256" key="1">
    <source>
        <dbReference type="SAM" id="SignalP"/>
    </source>
</evidence>
<dbReference type="Proteomes" id="UP000672011">
    <property type="component" value="Chromosome"/>
</dbReference>
<protein>
    <submittedName>
        <fullName evidence="2">DUF1573 domain-containing protein</fullName>
    </submittedName>
</protein>
<dbReference type="PANTHER" id="PTHR37833">
    <property type="entry name" value="LIPOPROTEIN-RELATED"/>
    <property type="match status" value="1"/>
</dbReference>
<feature type="chain" id="PRO_5045187242" evidence="1">
    <location>
        <begin position="20"/>
        <end position="121"/>
    </location>
</feature>
<dbReference type="InterPro" id="IPR011467">
    <property type="entry name" value="DUF1573"/>
</dbReference>
<dbReference type="InterPro" id="IPR013783">
    <property type="entry name" value="Ig-like_fold"/>
</dbReference>
<proteinExistence type="predicted"/>
<dbReference type="EMBL" id="CP072842">
    <property type="protein sequence ID" value="QTV05390.1"/>
    <property type="molecule type" value="Genomic_DNA"/>
</dbReference>
<feature type="signal peptide" evidence="1">
    <location>
        <begin position="1"/>
        <end position="19"/>
    </location>
</feature>
<reference evidence="2 3" key="1">
    <citation type="journal article" date="2021" name="Int. J. Syst. Evol. Microbiol.">
        <title>Faecalibacter bovis sp. nov., isolated from cow faeces.</title>
        <authorList>
            <person name="Li F."/>
            <person name="Zhao W."/>
            <person name="Hong Q."/>
            <person name="Shao Q."/>
            <person name="Song J."/>
            <person name="Yang S."/>
        </authorList>
    </citation>
    <scope>NUCLEOTIDE SEQUENCE [LARGE SCALE GENOMIC DNA]</scope>
    <source>
        <strain evidence="2 3">ZY171143</strain>
    </source>
</reference>
<dbReference type="RefSeq" id="WP_230476029.1">
    <property type="nucleotide sequence ID" value="NZ_CP072842.1"/>
</dbReference>
<dbReference type="PANTHER" id="PTHR37833:SF1">
    <property type="entry name" value="SIGNAL PEPTIDE PROTEIN"/>
    <property type="match status" value="1"/>
</dbReference>
<accession>A0ABX7XBX6</accession>